<reference evidence="1" key="1">
    <citation type="submission" date="2019-03" db="EMBL/GenBank/DDBJ databases">
        <authorList>
            <person name="Hao L."/>
        </authorList>
    </citation>
    <scope>NUCLEOTIDE SEQUENCE</scope>
</reference>
<name>A0A485M3H5_9ZZZZ</name>
<proteinExistence type="predicted"/>
<accession>A0A485M3H5</accession>
<evidence type="ECO:0000313" key="1">
    <source>
        <dbReference type="EMBL" id="VFU15353.1"/>
    </source>
</evidence>
<protein>
    <submittedName>
        <fullName evidence="1">Uncharacterized protein</fullName>
    </submittedName>
</protein>
<gene>
    <name evidence="1" type="ORF">SCFA_410021</name>
</gene>
<dbReference type="EMBL" id="CAADRM010000105">
    <property type="protein sequence ID" value="VFU15353.1"/>
    <property type="molecule type" value="Genomic_DNA"/>
</dbReference>
<sequence length="135" mass="15035">MSKDMNWRTKKKMQNGNPFAHIPNVKGIAVDLPFCRFRYVTIEGDSGRDSTSNTKATALPRFHGEVERREPPVRRIEYTPPAQVTTLGADPLVSNASVIHELFFGRMREASPGPARGGVYPAQKDDAPHALDLYV</sequence>
<organism evidence="1">
    <name type="scientific">anaerobic digester metagenome</name>
    <dbReference type="NCBI Taxonomy" id="1263854"/>
    <lineage>
        <taxon>unclassified sequences</taxon>
        <taxon>metagenomes</taxon>
        <taxon>ecological metagenomes</taxon>
    </lineage>
</organism>
<dbReference type="AlphaFoldDB" id="A0A485M3H5"/>